<accession>A0A1Q2SKH6</accession>
<keyword evidence="2" id="KW-1185">Reference proteome</keyword>
<evidence type="ECO:0000313" key="2">
    <source>
        <dbReference type="Proteomes" id="UP000243679"/>
    </source>
</evidence>
<dbReference type="Proteomes" id="UP000243679">
    <property type="component" value="Chromosome"/>
</dbReference>
<gene>
    <name evidence="1" type="ORF">TAO_0258</name>
</gene>
<sequence length="68" mass="7737">MVKQELAKVDLEDVVAATRWDQLALRRFASGAMVSVIRRKSMGMVQLIAVKQDGTRAPTIEQQCEWYL</sequence>
<reference evidence="1 2" key="1">
    <citation type="journal article" date="2017" name="ISME J.">
        <title>An acid-tolerant ammonia-oxidizing ?-proteobacterium from soil.</title>
        <authorList>
            <person name="Hayatsu M."/>
            <person name="Tago K."/>
            <person name="Uchiyama I."/>
            <person name="Toyoda A."/>
            <person name="Wang Y."/>
            <person name="Shimomura Y."/>
            <person name="Okubo T."/>
            <person name="Kurisu F."/>
            <person name="Hirono Y."/>
            <person name="Nonaka K."/>
            <person name="Akiyama H."/>
            <person name="Itoh T."/>
            <person name="Takami H."/>
        </authorList>
    </citation>
    <scope>NUCLEOTIDE SEQUENCE [LARGE SCALE GENOMIC DNA]</scope>
    <source>
        <strain evidence="1 2">TAO100</strain>
    </source>
</reference>
<dbReference type="AlphaFoldDB" id="A0A1Q2SKH6"/>
<proteinExistence type="predicted"/>
<name>A0A1Q2SKH6_9GAMM</name>
<protein>
    <submittedName>
        <fullName evidence="1">Uncharacterized protein</fullName>
    </submittedName>
</protein>
<evidence type="ECO:0000313" key="1">
    <source>
        <dbReference type="EMBL" id="BAW79628.1"/>
    </source>
</evidence>
<organism evidence="1 2">
    <name type="scientific">Candidatus Nitrosoglobus terrae</name>
    <dbReference type="NCBI Taxonomy" id="1630141"/>
    <lineage>
        <taxon>Bacteria</taxon>
        <taxon>Pseudomonadati</taxon>
        <taxon>Pseudomonadota</taxon>
        <taxon>Gammaproteobacteria</taxon>
        <taxon>Chromatiales</taxon>
        <taxon>Chromatiaceae</taxon>
        <taxon>Candidatus Nitrosoglobus</taxon>
    </lineage>
</organism>
<dbReference type="KEGG" id="ntt:TAO_0258"/>
<dbReference type="EMBL" id="AP014836">
    <property type="protein sequence ID" value="BAW79628.1"/>
    <property type="molecule type" value="Genomic_DNA"/>
</dbReference>